<dbReference type="InterPro" id="IPR004869">
    <property type="entry name" value="MMPL_dom"/>
</dbReference>
<feature type="transmembrane region" description="Helical" evidence="8">
    <location>
        <begin position="799"/>
        <end position="821"/>
    </location>
</feature>
<keyword evidence="3 8" id="KW-0812">Transmembrane</keyword>
<feature type="compositionally biased region" description="Basic and acidic residues" evidence="7">
    <location>
        <begin position="858"/>
        <end position="867"/>
    </location>
</feature>
<comment type="subcellular location">
    <subcellularLocation>
        <location evidence="1">Cell membrane</location>
        <topology evidence="1">Multi-pass membrane protein</topology>
    </subcellularLocation>
</comment>
<organism evidence="10 11">
    <name type="scientific">Nesterenkonia sandarakina</name>
    <dbReference type="NCBI Taxonomy" id="272918"/>
    <lineage>
        <taxon>Bacteria</taxon>
        <taxon>Bacillati</taxon>
        <taxon>Actinomycetota</taxon>
        <taxon>Actinomycetes</taxon>
        <taxon>Micrococcales</taxon>
        <taxon>Micrococcaceae</taxon>
        <taxon>Nesterenkonia</taxon>
    </lineage>
</organism>
<dbReference type="InterPro" id="IPR001036">
    <property type="entry name" value="Acrflvin-R"/>
</dbReference>
<evidence type="ECO:0000256" key="1">
    <source>
        <dbReference type="ARBA" id="ARBA00004651"/>
    </source>
</evidence>
<dbReference type="Proteomes" id="UP000238217">
    <property type="component" value="Unassembled WGS sequence"/>
</dbReference>
<evidence type="ECO:0000256" key="7">
    <source>
        <dbReference type="SAM" id="MobiDB-lite"/>
    </source>
</evidence>
<protein>
    <submittedName>
        <fullName evidence="10">RND superfamily putative drug exporter</fullName>
    </submittedName>
</protein>
<evidence type="ECO:0000256" key="4">
    <source>
        <dbReference type="ARBA" id="ARBA00022989"/>
    </source>
</evidence>
<keyword evidence="4 8" id="KW-1133">Transmembrane helix</keyword>
<evidence type="ECO:0000313" key="10">
    <source>
        <dbReference type="EMBL" id="PRZ12929.1"/>
    </source>
</evidence>
<proteinExistence type="predicted"/>
<dbReference type="EMBL" id="PVTY01000017">
    <property type="protein sequence ID" value="PRZ12929.1"/>
    <property type="molecule type" value="Genomic_DNA"/>
</dbReference>
<dbReference type="GO" id="GO:0005886">
    <property type="term" value="C:plasma membrane"/>
    <property type="evidence" value="ECO:0007669"/>
    <property type="project" value="UniProtKB-SubCell"/>
</dbReference>
<feature type="compositionally biased region" description="Polar residues" evidence="7">
    <location>
        <begin position="119"/>
        <end position="128"/>
    </location>
</feature>
<feature type="transmembrane region" description="Helical" evidence="8">
    <location>
        <begin position="710"/>
        <end position="729"/>
    </location>
</feature>
<dbReference type="PANTHER" id="PTHR33406:SF13">
    <property type="entry name" value="MEMBRANE PROTEIN YDFJ"/>
    <property type="match status" value="1"/>
</dbReference>
<dbReference type="RefSeq" id="WP_106123828.1">
    <property type="nucleotide sequence ID" value="NZ_PVTY01000017.1"/>
</dbReference>
<gene>
    <name evidence="10" type="ORF">BCL67_11731</name>
</gene>
<feature type="transmembrane region" description="Helical" evidence="8">
    <location>
        <begin position="476"/>
        <end position="501"/>
    </location>
</feature>
<reference evidence="10 11" key="1">
    <citation type="submission" date="2018-03" db="EMBL/GenBank/DDBJ databases">
        <title>Comparative analysis of microorganisms from saline springs in Andes Mountain Range, Colombia.</title>
        <authorList>
            <person name="Rubin E."/>
        </authorList>
    </citation>
    <scope>NUCLEOTIDE SEQUENCE [LARGE SCALE GENOMIC DNA]</scope>
    <source>
        <strain evidence="10 11">CG 35</strain>
    </source>
</reference>
<dbReference type="SUPFAM" id="SSF82866">
    <property type="entry name" value="Multidrug efflux transporter AcrB transmembrane domain"/>
    <property type="match status" value="2"/>
</dbReference>
<evidence type="ECO:0000256" key="3">
    <source>
        <dbReference type="ARBA" id="ARBA00022692"/>
    </source>
</evidence>
<dbReference type="InterPro" id="IPR050545">
    <property type="entry name" value="Mycobact_MmpL"/>
</dbReference>
<dbReference type="Pfam" id="PF03176">
    <property type="entry name" value="MMPL"/>
    <property type="match status" value="2"/>
</dbReference>
<dbReference type="AlphaFoldDB" id="A0A2T0YDL6"/>
<feature type="transmembrane region" description="Helical" evidence="8">
    <location>
        <begin position="761"/>
        <end position="779"/>
    </location>
</feature>
<keyword evidence="5 8" id="KW-0472">Membrane</keyword>
<feature type="transmembrane region" description="Helical" evidence="8">
    <location>
        <begin position="424"/>
        <end position="455"/>
    </location>
</feature>
<comment type="caution">
    <text evidence="10">The sequence shown here is derived from an EMBL/GenBank/DDBJ whole genome shotgun (WGS) entry which is preliminary data.</text>
</comment>
<dbReference type="OrthoDB" id="7051771at2"/>
<feature type="region of interest" description="Disordered" evidence="7">
    <location>
        <begin position="841"/>
        <end position="867"/>
    </location>
</feature>
<dbReference type="PRINTS" id="PR00702">
    <property type="entry name" value="ACRIFLAVINRP"/>
</dbReference>
<name>A0A2T0YDL6_9MICC</name>
<evidence type="ECO:0000256" key="5">
    <source>
        <dbReference type="ARBA" id="ARBA00023136"/>
    </source>
</evidence>
<feature type="transmembrane region" description="Helical" evidence="8">
    <location>
        <begin position="672"/>
        <end position="698"/>
    </location>
</feature>
<evidence type="ECO:0000259" key="9">
    <source>
        <dbReference type="PROSITE" id="PS50156"/>
    </source>
</evidence>
<evidence type="ECO:0000256" key="8">
    <source>
        <dbReference type="SAM" id="Phobius"/>
    </source>
</evidence>
<feature type="transmembrane region" description="Helical" evidence="8">
    <location>
        <begin position="356"/>
        <end position="374"/>
    </location>
</feature>
<dbReference type="Gene3D" id="1.10.287.620">
    <property type="entry name" value="Helix Hairpins"/>
    <property type="match status" value="1"/>
</dbReference>
<feature type="coiled-coil region" evidence="6">
    <location>
        <begin position="156"/>
        <end position="234"/>
    </location>
</feature>
<feature type="transmembrane region" description="Helical" evidence="8">
    <location>
        <begin position="305"/>
        <end position="325"/>
    </location>
</feature>
<feature type="transmembrane region" description="Helical" evidence="8">
    <location>
        <begin position="646"/>
        <end position="665"/>
    </location>
</feature>
<feature type="domain" description="SSD" evidence="9">
    <location>
        <begin position="305"/>
        <end position="454"/>
    </location>
</feature>
<dbReference type="InterPro" id="IPR000731">
    <property type="entry name" value="SSD"/>
</dbReference>
<evidence type="ECO:0000313" key="11">
    <source>
        <dbReference type="Proteomes" id="UP000238217"/>
    </source>
</evidence>
<dbReference type="PANTHER" id="PTHR33406">
    <property type="entry name" value="MEMBRANE PROTEIN MJ1562-RELATED"/>
    <property type="match status" value="1"/>
</dbReference>
<feature type="transmembrane region" description="Helical" evidence="8">
    <location>
        <begin position="332"/>
        <end position="350"/>
    </location>
</feature>
<keyword evidence="6" id="KW-0175">Coiled coil</keyword>
<feature type="region of interest" description="Disordered" evidence="7">
    <location>
        <begin position="115"/>
        <end position="139"/>
    </location>
</feature>
<keyword evidence="11" id="KW-1185">Reference proteome</keyword>
<sequence length="867" mass="91250">MAKLLYRLGLLSARRAKTVIAAWFAMLALAVSSFLAFGGQLTDQITLPDLETTAVADRLAEEMPDSGGGNASAIIRTDDGEPFTQEQEDQVAEFIEELEADDIISSVTDPFATEEELTNARSEISSGQEELESGREDIETGREEIESGREEIEEGFEQLDEGQQQLDAAIAEAQEQGIYEAAVDQFEAQQAEIDAGRAELEAAQQELESGEEELNSGEDELTEAAEELERGEALLELSSGAQVVSEDGDVAVLMLNFTEPMESIGTEDLTTVSEAITDAQIDGVEALPGGDLDFELPHLFSVAELIGLMIAAAVLLIMLGTLIGAGLPLLNALIGVGVGVAGAMALSGVVEMMSMTPILGLMLGLAVGIDYSLFIIHRHRRQLKDGMAVHKSIALATGTAGNAVVFAGATVVIALLALNVTGLPFLALMGTVAAACVAIAVLMAVTMTPAMLSLVDRRILARKERRHIGERRTKGITTPMGHGKAIGIAAVALIGLGVLSIPTFDLRLGLPDASSNAEDSASYQAYTETAEAFGEGVNGPLLVLADLPSGLDDTQAQDYQIEIGTALLQNENIAAAVPAALNDDNTLGVFQVIPEEGPAAESTEALVHEFREGNPLAGTEAADVELSVAGMTAAQIDISDVISDALPLYLALVIGLSLLLMIMVFRSILLPVIATLGFVGSFAAAVGIVVAVFQWGWFGEIFGVTTPGPVLTFLPVLMVGILFGLAMDYQLFTASGMREAYAHGSAPRLAVRQGLHAGRSVVTAAALIMASVFAGFVFTDDPMIASMGLGLSVGVLLDAFVVRLMLVPALLHLAGPAAWWLPKWMDRLIPDVDVEGAQLEREVAPETVEPGDGLQPLAREEEPAGTR</sequence>
<dbReference type="PROSITE" id="PS50156">
    <property type="entry name" value="SSD"/>
    <property type="match status" value="1"/>
</dbReference>
<evidence type="ECO:0000256" key="6">
    <source>
        <dbReference type="SAM" id="Coils"/>
    </source>
</evidence>
<dbReference type="Gene3D" id="1.20.1640.10">
    <property type="entry name" value="Multidrug efflux transporter AcrB transmembrane domain"/>
    <property type="match status" value="2"/>
</dbReference>
<evidence type="ECO:0000256" key="2">
    <source>
        <dbReference type="ARBA" id="ARBA00022475"/>
    </source>
</evidence>
<dbReference type="GO" id="GO:0022857">
    <property type="term" value="F:transmembrane transporter activity"/>
    <property type="evidence" value="ECO:0007669"/>
    <property type="project" value="InterPro"/>
</dbReference>
<accession>A0A2T0YDL6</accession>
<keyword evidence="2" id="KW-1003">Cell membrane</keyword>
<feature type="transmembrane region" description="Helical" evidence="8">
    <location>
        <begin position="395"/>
        <end position="418"/>
    </location>
</feature>